<keyword evidence="2" id="KW-0503">Monooxygenase</keyword>
<dbReference type="InterPro" id="IPR036188">
    <property type="entry name" value="FAD/NAD-bd_sf"/>
</dbReference>
<dbReference type="Proteomes" id="UP000523139">
    <property type="component" value="Unassembled WGS sequence"/>
</dbReference>
<protein>
    <recommendedName>
        <fullName evidence="3">FAD-binding domain-containing protein</fullName>
    </recommendedName>
</protein>
<evidence type="ECO:0000259" key="3">
    <source>
        <dbReference type="Pfam" id="PF01494"/>
    </source>
</evidence>
<dbReference type="InterPro" id="IPR002938">
    <property type="entry name" value="FAD-bd"/>
</dbReference>
<accession>A0A7X8THM3</accession>
<evidence type="ECO:0000313" key="4">
    <source>
        <dbReference type="EMBL" id="NLS08892.1"/>
    </source>
</evidence>
<dbReference type="RefSeq" id="WP_168886365.1">
    <property type="nucleotide sequence ID" value="NZ_JABAHY010000001.1"/>
</dbReference>
<dbReference type="GO" id="GO:0071949">
    <property type="term" value="F:FAD binding"/>
    <property type="evidence" value="ECO:0007669"/>
    <property type="project" value="InterPro"/>
</dbReference>
<name>A0A7X8THM3_9MICC</name>
<dbReference type="PANTHER" id="PTHR13789:SF309">
    <property type="entry name" value="PUTATIVE (AFU_ORTHOLOGUE AFUA_6G14510)-RELATED"/>
    <property type="match status" value="1"/>
</dbReference>
<proteinExistence type="predicted"/>
<dbReference type="PANTHER" id="PTHR13789">
    <property type="entry name" value="MONOOXYGENASE"/>
    <property type="match status" value="1"/>
</dbReference>
<keyword evidence="1" id="KW-0560">Oxidoreductase</keyword>
<dbReference type="InterPro" id="IPR050493">
    <property type="entry name" value="FAD-dep_Monooxygenase_BioMet"/>
</dbReference>
<evidence type="ECO:0000256" key="1">
    <source>
        <dbReference type="ARBA" id="ARBA00023002"/>
    </source>
</evidence>
<gene>
    <name evidence="4" type="ORF">HGQ17_02515</name>
</gene>
<dbReference type="SUPFAM" id="SSF51905">
    <property type="entry name" value="FAD/NAD(P)-binding domain"/>
    <property type="match status" value="1"/>
</dbReference>
<comment type="caution">
    <text evidence="4">The sequence shown here is derived from an EMBL/GenBank/DDBJ whole genome shotgun (WGS) entry which is preliminary data.</text>
</comment>
<sequence>MGVTVIRGIIREEIEINALEEIWRPDGLLGVTPHPDGGANWFATVPQTRFDSPAQALEALHQRWKDHSELPQTVLRFASPEHTLVNDLWESRWPRRLNRRNAVLLGDAAHAMSPNLGRGANESLIDAVTLGSALSGTPLSLRRAIRQYQRRRSLPPHMIRIASRVMLRLASTSREGLRDALFWRASR</sequence>
<evidence type="ECO:0000256" key="2">
    <source>
        <dbReference type="ARBA" id="ARBA00023033"/>
    </source>
</evidence>
<feature type="domain" description="FAD-binding" evidence="3">
    <location>
        <begin position="57"/>
        <end position="135"/>
    </location>
</feature>
<reference evidence="4 5" key="1">
    <citation type="submission" date="2020-04" db="EMBL/GenBank/DDBJ databases">
        <title>Nesterenkonia sp. nov., isolated from marine sediment.</title>
        <authorList>
            <person name="Zhang G."/>
        </authorList>
    </citation>
    <scope>NUCLEOTIDE SEQUENCE [LARGE SCALE GENOMIC DNA]</scope>
    <source>
        <strain evidence="4 5">MY13</strain>
    </source>
</reference>
<keyword evidence="5" id="KW-1185">Reference proteome</keyword>
<organism evidence="4 5">
    <name type="scientific">Nesterenkonia sedimenti</name>
    <dbReference type="NCBI Taxonomy" id="1463632"/>
    <lineage>
        <taxon>Bacteria</taxon>
        <taxon>Bacillati</taxon>
        <taxon>Actinomycetota</taxon>
        <taxon>Actinomycetes</taxon>
        <taxon>Micrococcales</taxon>
        <taxon>Micrococcaceae</taxon>
        <taxon>Nesterenkonia</taxon>
    </lineage>
</organism>
<dbReference type="EMBL" id="JABAHY010000001">
    <property type="protein sequence ID" value="NLS08892.1"/>
    <property type="molecule type" value="Genomic_DNA"/>
</dbReference>
<dbReference type="AlphaFoldDB" id="A0A7X8THM3"/>
<dbReference type="Gene3D" id="3.50.50.60">
    <property type="entry name" value="FAD/NAD(P)-binding domain"/>
    <property type="match status" value="1"/>
</dbReference>
<dbReference type="GO" id="GO:0004497">
    <property type="term" value="F:monooxygenase activity"/>
    <property type="evidence" value="ECO:0007669"/>
    <property type="project" value="UniProtKB-KW"/>
</dbReference>
<dbReference type="Pfam" id="PF01494">
    <property type="entry name" value="FAD_binding_3"/>
    <property type="match status" value="1"/>
</dbReference>
<evidence type="ECO:0000313" key="5">
    <source>
        <dbReference type="Proteomes" id="UP000523139"/>
    </source>
</evidence>